<gene>
    <name evidence="2" type="ORF">PV08_03192</name>
</gene>
<evidence type="ECO:0008006" key="4">
    <source>
        <dbReference type="Google" id="ProtNLM"/>
    </source>
</evidence>
<dbReference type="PANTHER" id="PTHR40625:SF1">
    <property type="entry name" value="AMP-ACTIVATED PROTEIN KINASE GLYCOGEN-BINDING DOMAIN-CONTAINING PROTEIN"/>
    <property type="match status" value="1"/>
</dbReference>
<feature type="compositionally biased region" description="Low complexity" evidence="1">
    <location>
        <begin position="119"/>
        <end position="130"/>
    </location>
</feature>
<dbReference type="EMBL" id="KN847493">
    <property type="protein sequence ID" value="KIW18903.1"/>
    <property type="molecule type" value="Genomic_DNA"/>
</dbReference>
<keyword evidence="3" id="KW-1185">Reference proteome</keyword>
<dbReference type="AlphaFoldDB" id="A0A0D2BJ09"/>
<dbReference type="GeneID" id="27330275"/>
<feature type="compositionally biased region" description="Polar residues" evidence="1">
    <location>
        <begin position="259"/>
        <end position="283"/>
    </location>
</feature>
<accession>A0A0D2BJ09</accession>
<proteinExistence type="predicted"/>
<dbReference type="STRING" id="91928.A0A0D2BJ09"/>
<dbReference type="RefSeq" id="XP_016239119.1">
    <property type="nucleotide sequence ID" value="XM_016377549.1"/>
</dbReference>
<feature type="compositionally biased region" description="Polar residues" evidence="1">
    <location>
        <begin position="131"/>
        <end position="140"/>
    </location>
</feature>
<reference evidence="2 3" key="1">
    <citation type="submission" date="2015-01" db="EMBL/GenBank/DDBJ databases">
        <title>The Genome Sequence of Exophiala spinifera CBS89968.</title>
        <authorList>
            <consortium name="The Broad Institute Genomics Platform"/>
            <person name="Cuomo C."/>
            <person name="de Hoog S."/>
            <person name="Gorbushina A."/>
            <person name="Stielow B."/>
            <person name="Teixiera M."/>
            <person name="Abouelleil A."/>
            <person name="Chapman S.B."/>
            <person name="Priest M."/>
            <person name="Young S.K."/>
            <person name="Wortman J."/>
            <person name="Nusbaum C."/>
            <person name="Birren B."/>
        </authorList>
    </citation>
    <scope>NUCLEOTIDE SEQUENCE [LARGE SCALE GENOMIC DNA]</scope>
    <source>
        <strain evidence="2 3">CBS 89968</strain>
    </source>
</reference>
<feature type="region of interest" description="Disordered" evidence="1">
    <location>
        <begin position="392"/>
        <end position="425"/>
    </location>
</feature>
<dbReference type="PANTHER" id="PTHR40625">
    <property type="entry name" value="GTP-BINDING PROTEIN ESDC-RELATED"/>
    <property type="match status" value="1"/>
</dbReference>
<feature type="compositionally biased region" description="Low complexity" evidence="1">
    <location>
        <begin position="167"/>
        <end position="180"/>
    </location>
</feature>
<dbReference type="VEuPathDB" id="FungiDB:PV08_03192"/>
<dbReference type="Proteomes" id="UP000053328">
    <property type="component" value="Unassembled WGS sequence"/>
</dbReference>
<evidence type="ECO:0000256" key="1">
    <source>
        <dbReference type="SAM" id="MobiDB-lite"/>
    </source>
</evidence>
<feature type="compositionally biased region" description="Basic and acidic residues" evidence="1">
    <location>
        <begin position="392"/>
        <end position="401"/>
    </location>
</feature>
<dbReference type="HOGENOM" id="CLU_016094_0_0_1"/>
<feature type="region of interest" description="Disordered" evidence="1">
    <location>
        <begin position="118"/>
        <end position="210"/>
    </location>
</feature>
<organism evidence="2 3">
    <name type="scientific">Exophiala spinifera</name>
    <dbReference type="NCBI Taxonomy" id="91928"/>
    <lineage>
        <taxon>Eukaryota</taxon>
        <taxon>Fungi</taxon>
        <taxon>Dikarya</taxon>
        <taxon>Ascomycota</taxon>
        <taxon>Pezizomycotina</taxon>
        <taxon>Eurotiomycetes</taxon>
        <taxon>Chaetothyriomycetidae</taxon>
        <taxon>Chaetothyriales</taxon>
        <taxon>Herpotrichiellaceae</taxon>
        <taxon>Exophiala</taxon>
    </lineage>
</organism>
<feature type="region of interest" description="Disordered" evidence="1">
    <location>
        <begin position="239"/>
        <end position="296"/>
    </location>
</feature>
<name>A0A0D2BJ09_9EURO</name>
<feature type="compositionally biased region" description="Polar residues" evidence="1">
    <location>
        <begin position="404"/>
        <end position="422"/>
    </location>
</feature>
<feature type="compositionally biased region" description="Low complexity" evidence="1">
    <location>
        <begin position="187"/>
        <end position="199"/>
    </location>
</feature>
<feature type="compositionally biased region" description="Polar residues" evidence="1">
    <location>
        <begin position="340"/>
        <end position="355"/>
    </location>
</feature>
<dbReference type="OrthoDB" id="5422351at2759"/>
<sequence>MAPTTLVTFLVRVPPSTRSVSLYGSWDNFSTAYPMQKDSRTGPEHWSGCHSFSNIICDGDNQPMGIPRDGALKMGGTYWYYYKLDDDIEFHNSAEHSTTACPLLPGQLVNVLNVPLAMSSSRPRNDSVSSTGSEFRTMNPSDRFMNPRPVPAKPSLPRLKTSPTFPPQQSWSSGSSPVSADFRRGRSASSRGSSQPGSATTLKFGKSTKKPSLEVLNRSLSRGSNRSAGFIGAIRALKSPRIPSPDTSFDRGRPEYSPATFTTRGGSQRGTTPRTPTNETRSFLESDELSSPGPSRELALRKDVDIWVEGSATVAISSFSQHRRQRSQSREPSSLRNPLSRGSTPERNPLEQATTPYRPLETLKEVASPATTPGQPLTAVKVEVHHRIDEPQAPLDLEKRLPTLPNTPSSVYPPSSVDGSPSDQHREVDMQHLNSRFSSTTIETGSHVDSYINNDRSHFSDWTLSTTRISPRSEYASSILDFEPMSPPLESEFEYGDCQSIEVIDPVTNTHEWKSSTHAEPSQDGMPTALSISTLSSVASSAIPSAHVDLDSAREPDFSWGKFQHYSLPTEDGTSGVTVKPAVATEQVAPLVVGEHNRPTEFPTQGVALNGSGLPHSTDMQELLDELSYLSGLIRQH</sequence>
<feature type="region of interest" description="Disordered" evidence="1">
    <location>
        <begin position="318"/>
        <end position="359"/>
    </location>
</feature>
<evidence type="ECO:0000313" key="2">
    <source>
        <dbReference type="EMBL" id="KIW18903.1"/>
    </source>
</evidence>
<evidence type="ECO:0000313" key="3">
    <source>
        <dbReference type="Proteomes" id="UP000053328"/>
    </source>
</evidence>
<protein>
    <recommendedName>
        <fullName evidence="4">AMP-activated protein kinase glycogen-binding domain-containing protein</fullName>
    </recommendedName>
</protein>